<dbReference type="Pfam" id="PF01022">
    <property type="entry name" value="HTH_5"/>
    <property type="match status" value="1"/>
</dbReference>
<reference evidence="2" key="1">
    <citation type="submission" date="2021-03" db="EMBL/GenBank/DDBJ databases">
        <authorList>
            <person name="Jaffe A."/>
        </authorList>
    </citation>
    <scope>NUCLEOTIDE SEQUENCE</scope>
    <source>
        <strain evidence="2">RIFCSPHIGHO2_01_FULL_AR10_44_11</strain>
    </source>
</reference>
<proteinExistence type="predicted"/>
<evidence type="ECO:0000313" key="2">
    <source>
        <dbReference type="EMBL" id="MBS3057429.1"/>
    </source>
</evidence>
<dbReference type="SUPFAM" id="SSF55608">
    <property type="entry name" value="Homing endonucleases"/>
    <property type="match status" value="1"/>
</dbReference>
<dbReference type="SUPFAM" id="SSF46785">
    <property type="entry name" value="Winged helix' DNA-binding domain"/>
    <property type="match status" value="1"/>
</dbReference>
<dbReference type="InterPro" id="IPR036388">
    <property type="entry name" value="WH-like_DNA-bd_sf"/>
</dbReference>
<dbReference type="Proteomes" id="UP000677687">
    <property type="component" value="Unassembled WGS sequence"/>
</dbReference>
<accession>A0A8T4KWB3</accession>
<dbReference type="PROSITE" id="PS50819">
    <property type="entry name" value="INTEIN_ENDONUCLEASE"/>
    <property type="match status" value="1"/>
</dbReference>
<dbReference type="InterPro" id="IPR027434">
    <property type="entry name" value="Homing_endonucl"/>
</dbReference>
<dbReference type="CDD" id="cd00090">
    <property type="entry name" value="HTH_ARSR"/>
    <property type="match status" value="1"/>
</dbReference>
<dbReference type="InterPro" id="IPR011991">
    <property type="entry name" value="ArsR-like_HTH"/>
</dbReference>
<dbReference type="GO" id="GO:0004519">
    <property type="term" value="F:endonuclease activity"/>
    <property type="evidence" value="ECO:0007669"/>
    <property type="project" value="InterPro"/>
</dbReference>
<dbReference type="InterPro" id="IPR004042">
    <property type="entry name" value="Intein_endonuc_central"/>
</dbReference>
<dbReference type="Gene3D" id="1.10.10.10">
    <property type="entry name" value="Winged helix-like DNA-binding domain superfamily/Winged helix DNA-binding domain"/>
    <property type="match status" value="1"/>
</dbReference>
<dbReference type="AlphaFoldDB" id="A0A8T4KWB3"/>
<protein>
    <submittedName>
        <fullName evidence="2">ArsR family transcriptional regulator</fullName>
    </submittedName>
</protein>
<dbReference type="InterPro" id="IPR036390">
    <property type="entry name" value="WH_DNA-bd_sf"/>
</dbReference>
<comment type="caution">
    <text evidence="2">The sequence shown here is derived from an EMBL/GenBank/DDBJ whole genome shotgun (WGS) entry which is preliminary data.</text>
</comment>
<dbReference type="EMBL" id="JAGVWD010000033">
    <property type="protein sequence ID" value="MBS3057429.1"/>
    <property type="molecule type" value="Genomic_DNA"/>
</dbReference>
<dbReference type="Gene3D" id="3.10.28.10">
    <property type="entry name" value="Homing endonucleases"/>
    <property type="match status" value="1"/>
</dbReference>
<sequence>MLFQNFIGILNFELIQWRFGPEIIYNYFKLVLFMQYQEIHVWDFPPTETYLRINDKYRTPLIRDFIDSFRSWKAAISFLNKQGRLYGLEKRYSVGALSHWRMGVEKTRKRTRNIPLWVALEISKVLSNNISKDNEVMQEIERKLEYCNSRGRGTSVKMKFPLLLTPELVSVIFHLYGDGCVGDRGQTSHYRQKNEVGLANFLSKLRNCFGNFSVSKITLKDSKVIIPKVIIEFYKYYFGLAKHYLGTTRIPEEIKALPKSFLVAGLTAFIVDEGHIGDTIEIYSSNKELLEDIKEIILSLGYCCYGPRKKSKNTPKDFRIYISVKDALKFNADINAITNEFQTCGLAHKSEKLSDIVRRKIRLWKTKDYGVTKNEIVNTLTKQNQTVTDLCRKINIAPSSLREHLRALENQGFIHRIGKHNNHADLWSKIM</sequence>
<dbReference type="GO" id="GO:0003700">
    <property type="term" value="F:DNA-binding transcription factor activity"/>
    <property type="evidence" value="ECO:0007669"/>
    <property type="project" value="InterPro"/>
</dbReference>
<evidence type="ECO:0000259" key="1">
    <source>
        <dbReference type="PROSITE" id="PS50819"/>
    </source>
</evidence>
<dbReference type="InterPro" id="IPR001845">
    <property type="entry name" value="HTH_ArsR_DNA-bd_dom"/>
</dbReference>
<feature type="domain" description="DOD-type homing endonuclease" evidence="1">
    <location>
        <begin position="171"/>
        <end position="302"/>
    </location>
</feature>
<gene>
    <name evidence="2" type="ORF">J4415_02265</name>
</gene>
<organism evidence="2 3">
    <name type="scientific">Candidatus Iainarchaeum sp</name>
    <dbReference type="NCBI Taxonomy" id="3101447"/>
    <lineage>
        <taxon>Archaea</taxon>
        <taxon>Candidatus Iainarchaeota</taxon>
        <taxon>Candidatus Iainarchaeia</taxon>
        <taxon>Candidatus Iainarchaeales</taxon>
        <taxon>Candidatus Iainarchaeaceae</taxon>
        <taxon>Candidatus Iainarchaeum</taxon>
    </lineage>
</organism>
<reference evidence="2" key="2">
    <citation type="submission" date="2021-05" db="EMBL/GenBank/DDBJ databases">
        <title>Protein family content uncovers lineage relationships and bacterial pathway maintenance mechanisms in DPANN archaea.</title>
        <authorList>
            <person name="Castelle C.J."/>
            <person name="Meheust R."/>
            <person name="Jaffe A.L."/>
            <person name="Seitz K."/>
            <person name="Gong X."/>
            <person name="Baker B.J."/>
            <person name="Banfield J.F."/>
        </authorList>
    </citation>
    <scope>NUCLEOTIDE SEQUENCE</scope>
    <source>
        <strain evidence="2">RIFCSPHIGHO2_01_FULL_AR10_44_11</strain>
    </source>
</reference>
<evidence type="ECO:0000313" key="3">
    <source>
        <dbReference type="Proteomes" id="UP000677687"/>
    </source>
</evidence>
<name>A0A8T4KWB3_9ARCH</name>